<dbReference type="SUPFAM" id="SSF52047">
    <property type="entry name" value="RNI-like"/>
    <property type="match status" value="1"/>
</dbReference>
<comment type="caution">
    <text evidence="1">The sequence shown here is derived from an EMBL/GenBank/DDBJ whole genome shotgun (WGS) entry which is preliminary data.</text>
</comment>
<organism evidence="1 2">
    <name type="scientific">Glomus cerebriforme</name>
    <dbReference type="NCBI Taxonomy" id="658196"/>
    <lineage>
        <taxon>Eukaryota</taxon>
        <taxon>Fungi</taxon>
        <taxon>Fungi incertae sedis</taxon>
        <taxon>Mucoromycota</taxon>
        <taxon>Glomeromycotina</taxon>
        <taxon>Glomeromycetes</taxon>
        <taxon>Glomerales</taxon>
        <taxon>Glomeraceae</taxon>
        <taxon>Glomus</taxon>
    </lineage>
</organism>
<sequence>MSSPFFFPPEILQNIFQILLDYANKTLDIRPRKFASLQKCLLVDRYWFANAVIFLWKNPIRPNHKRNYASSKLIISTYISCLPQLSKDFLYENDIINFKQKISTPFCDYVTFLRDLDFTELFYKVSYFLLSFEEEKFDVAALDKSDPVEIIRGYANDDSDQKRILLFGELVKLFTTQPSRLNYQLRLSNWIKGRIRNYPHLQFLSRFISSSLNLKYFECQTRIPSQIFDDLSKIISNVDEINIKCDSYYGDDNEGLVRFVHGLQRIQYLKIEFEHFKFKNFNDIIPITSSITDNYELIVPSDELILLDFSLTFNKINSFEIADSGIDSIDLVKSWCDLPFLPFLTSLKFSTSTLIKLDLGLYSDIIKKTNGNLIKLGISLDDGAFFHNIHLFNTISTFCPNLKEFDLKINGRILYYIPLIFQNCKNLEKINLEIMDGKDITQLMYKIGKELPKNLKSFYIFQGIVKWDVKFFHIFLKYCRLNSLYNLKFKFKYSVSSEDMKEYSRIIKKYIKRGTLSRWSRIKEIVSGNPDLIILI</sequence>
<dbReference type="OrthoDB" id="2347517at2759"/>
<evidence type="ECO:0000313" key="1">
    <source>
        <dbReference type="EMBL" id="RIA84739.1"/>
    </source>
</evidence>
<dbReference type="Proteomes" id="UP000265703">
    <property type="component" value="Unassembled WGS sequence"/>
</dbReference>
<protein>
    <recommendedName>
        <fullName evidence="3">F-box domain-containing protein</fullName>
    </recommendedName>
</protein>
<dbReference type="Gene3D" id="3.80.10.10">
    <property type="entry name" value="Ribonuclease Inhibitor"/>
    <property type="match status" value="1"/>
</dbReference>
<gene>
    <name evidence="1" type="ORF">C1645_858734</name>
</gene>
<accession>A0A397SIL9</accession>
<evidence type="ECO:0008006" key="3">
    <source>
        <dbReference type="Google" id="ProtNLM"/>
    </source>
</evidence>
<name>A0A397SIL9_9GLOM</name>
<keyword evidence="2" id="KW-1185">Reference proteome</keyword>
<proteinExistence type="predicted"/>
<reference evidence="1 2" key="1">
    <citation type="submission" date="2018-06" db="EMBL/GenBank/DDBJ databases">
        <title>Comparative genomics reveals the genomic features of Rhizophagus irregularis, R. cerebriforme, R. diaphanum and Gigaspora rosea, and their symbiotic lifestyle signature.</title>
        <authorList>
            <person name="Morin E."/>
            <person name="San Clemente H."/>
            <person name="Chen E.C.H."/>
            <person name="De La Providencia I."/>
            <person name="Hainaut M."/>
            <person name="Kuo A."/>
            <person name="Kohler A."/>
            <person name="Murat C."/>
            <person name="Tang N."/>
            <person name="Roy S."/>
            <person name="Loubradou J."/>
            <person name="Henrissat B."/>
            <person name="Grigoriev I.V."/>
            <person name="Corradi N."/>
            <person name="Roux C."/>
            <person name="Martin F.M."/>
        </authorList>
    </citation>
    <scope>NUCLEOTIDE SEQUENCE [LARGE SCALE GENOMIC DNA]</scope>
    <source>
        <strain evidence="1 2">DAOM 227022</strain>
    </source>
</reference>
<dbReference type="InterPro" id="IPR032675">
    <property type="entry name" value="LRR_dom_sf"/>
</dbReference>
<evidence type="ECO:0000313" key="2">
    <source>
        <dbReference type="Proteomes" id="UP000265703"/>
    </source>
</evidence>
<dbReference type="AlphaFoldDB" id="A0A397SIL9"/>
<dbReference type="EMBL" id="QKYT01000471">
    <property type="protein sequence ID" value="RIA84739.1"/>
    <property type="molecule type" value="Genomic_DNA"/>
</dbReference>